<keyword evidence="3" id="KW-1185">Reference proteome</keyword>
<evidence type="ECO:0000313" key="2">
    <source>
        <dbReference type="EMBL" id="KAL2066674.1"/>
    </source>
</evidence>
<feature type="region of interest" description="Disordered" evidence="1">
    <location>
        <begin position="1"/>
        <end position="22"/>
    </location>
</feature>
<proteinExistence type="predicted"/>
<name>A0ABR4C9X8_9HELO</name>
<sequence>MRISTKLQQRSSQQRKHRQKPIYSKFTNLNSSFYGQNQRSLLAIKSQIEIADVGYEKAETRKGKPKSRSRNGVEADRDQNLCGAVLGELVLDVLASGSLTGDLGPQEGISKFEVESRNWSSEVLGKVGVDDE</sequence>
<gene>
    <name evidence="2" type="ORF">VTL71DRAFT_2746</name>
</gene>
<feature type="compositionally biased region" description="Low complexity" evidence="1">
    <location>
        <begin position="1"/>
        <end position="12"/>
    </location>
</feature>
<evidence type="ECO:0000256" key="1">
    <source>
        <dbReference type="SAM" id="MobiDB-lite"/>
    </source>
</evidence>
<comment type="caution">
    <text evidence="2">The sequence shown here is derived from an EMBL/GenBank/DDBJ whole genome shotgun (WGS) entry which is preliminary data.</text>
</comment>
<evidence type="ECO:0000313" key="3">
    <source>
        <dbReference type="Proteomes" id="UP001595075"/>
    </source>
</evidence>
<organism evidence="2 3">
    <name type="scientific">Oculimacula yallundae</name>
    <dbReference type="NCBI Taxonomy" id="86028"/>
    <lineage>
        <taxon>Eukaryota</taxon>
        <taxon>Fungi</taxon>
        <taxon>Dikarya</taxon>
        <taxon>Ascomycota</taxon>
        <taxon>Pezizomycotina</taxon>
        <taxon>Leotiomycetes</taxon>
        <taxon>Helotiales</taxon>
        <taxon>Ploettnerulaceae</taxon>
        <taxon>Oculimacula</taxon>
    </lineage>
</organism>
<feature type="region of interest" description="Disordered" evidence="1">
    <location>
        <begin position="56"/>
        <end position="75"/>
    </location>
</feature>
<accession>A0ABR4C9X8</accession>
<dbReference type="Proteomes" id="UP001595075">
    <property type="component" value="Unassembled WGS sequence"/>
</dbReference>
<dbReference type="EMBL" id="JAZHXI010000011">
    <property type="protein sequence ID" value="KAL2066674.1"/>
    <property type="molecule type" value="Genomic_DNA"/>
</dbReference>
<feature type="non-terminal residue" evidence="2">
    <location>
        <position position="132"/>
    </location>
</feature>
<reference evidence="2 3" key="1">
    <citation type="journal article" date="2024" name="Commun. Biol.">
        <title>Comparative genomic analysis of thermophilic fungi reveals convergent evolutionary adaptations and gene losses.</title>
        <authorList>
            <person name="Steindorff A.S."/>
            <person name="Aguilar-Pontes M.V."/>
            <person name="Robinson A.J."/>
            <person name="Andreopoulos B."/>
            <person name="LaButti K."/>
            <person name="Kuo A."/>
            <person name="Mondo S."/>
            <person name="Riley R."/>
            <person name="Otillar R."/>
            <person name="Haridas S."/>
            <person name="Lipzen A."/>
            <person name="Grimwood J."/>
            <person name="Schmutz J."/>
            <person name="Clum A."/>
            <person name="Reid I.D."/>
            <person name="Moisan M.C."/>
            <person name="Butler G."/>
            <person name="Nguyen T.T.M."/>
            <person name="Dewar K."/>
            <person name="Conant G."/>
            <person name="Drula E."/>
            <person name="Henrissat B."/>
            <person name="Hansel C."/>
            <person name="Singer S."/>
            <person name="Hutchinson M.I."/>
            <person name="de Vries R.P."/>
            <person name="Natvig D.O."/>
            <person name="Powell A.J."/>
            <person name="Tsang A."/>
            <person name="Grigoriev I.V."/>
        </authorList>
    </citation>
    <scope>NUCLEOTIDE SEQUENCE [LARGE SCALE GENOMIC DNA]</scope>
    <source>
        <strain evidence="2 3">CBS 494.80</strain>
    </source>
</reference>
<protein>
    <submittedName>
        <fullName evidence="2">Uncharacterized protein</fullName>
    </submittedName>
</protein>